<feature type="compositionally biased region" description="Low complexity" evidence="1">
    <location>
        <begin position="26"/>
        <end position="40"/>
    </location>
</feature>
<evidence type="ECO:0000313" key="2">
    <source>
        <dbReference type="EMBL" id="KAK3215533.1"/>
    </source>
</evidence>
<evidence type="ECO:0000256" key="1">
    <source>
        <dbReference type="SAM" id="MobiDB-lite"/>
    </source>
</evidence>
<organism evidence="2 3">
    <name type="scientific">Pseudopithomyces chartarum</name>
    <dbReference type="NCBI Taxonomy" id="1892770"/>
    <lineage>
        <taxon>Eukaryota</taxon>
        <taxon>Fungi</taxon>
        <taxon>Dikarya</taxon>
        <taxon>Ascomycota</taxon>
        <taxon>Pezizomycotina</taxon>
        <taxon>Dothideomycetes</taxon>
        <taxon>Pleosporomycetidae</taxon>
        <taxon>Pleosporales</taxon>
        <taxon>Massarineae</taxon>
        <taxon>Didymosphaeriaceae</taxon>
        <taxon>Pseudopithomyces</taxon>
    </lineage>
</organism>
<comment type="caution">
    <text evidence="2">The sequence shown here is derived from an EMBL/GenBank/DDBJ whole genome shotgun (WGS) entry which is preliminary data.</text>
</comment>
<dbReference type="AlphaFoldDB" id="A0AAN6M4B8"/>
<gene>
    <name evidence="2" type="ORF">GRF29_8g314474</name>
</gene>
<feature type="compositionally biased region" description="Low complexity" evidence="1">
    <location>
        <begin position="1"/>
        <end position="10"/>
    </location>
</feature>
<sequence>MSSNNTNNTSYGTMQTEKDKLPLYNTSSRTSTDTTASTDALLQKDSKKGSSDKDKGKVSTKAIFNTAYKNSFQMSS</sequence>
<proteinExistence type="predicted"/>
<dbReference type="EMBL" id="WVTA01000002">
    <property type="protein sequence ID" value="KAK3215533.1"/>
    <property type="molecule type" value="Genomic_DNA"/>
</dbReference>
<dbReference type="Proteomes" id="UP001280581">
    <property type="component" value="Unassembled WGS sequence"/>
</dbReference>
<reference evidence="2 3" key="1">
    <citation type="submission" date="2021-02" db="EMBL/GenBank/DDBJ databases">
        <title>Genome assembly of Pseudopithomyces chartarum.</title>
        <authorList>
            <person name="Jauregui R."/>
            <person name="Singh J."/>
            <person name="Voisey C."/>
        </authorList>
    </citation>
    <scope>NUCLEOTIDE SEQUENCE [LARGE SCALE GENOMIC DNA]</scope>
    <source>
        <strain evidence="2 3">AGR01</strain>
    </source>
</reference>
<feature type="region of interest" description="Disordered" evidence="1">
    <location>
        <begin position="1"/>
        <end position="60"/>
    </location>
</feature>
<evidence type="ECO:0000313" key="3">
    <source>
        <dbReference type="Proteomes" id="UP001280581"/>
    </source>
</evidence>
<feature type="compositionally biased region" description="Basic and acidic residues" evidence="1">
    <location>
        <begin position="42"/>
        <end position="57"/>
    </location>
</feature>
<keyword evidence="3" id="KW-1185">Reference proteome</keyword>
<accession>A0AAN6M4B8</accession>
<protein>
    <submittedName>
        <fullName evidence="2">Uncharacterized protein</fullName>
    </submittedName>
</protein>
<name>A0AAN6M4B8_9PLEO</name>